<evidence type="ECO:0000313" key="2">
    <source>
        <dbReference type="EMBL" id="OAQ88450.1"/>
    </source>
</evidence>
<accession>A0A179HFZ3</accession>
<dbReference type="Proteomes" id="UP000078340">
    <property type="component" value="Unassembled WGS sequence"/>
</dbReference>
<proteinExistence type="predicted"/>
<reference evidence="2 3" key="1">
    <citation type="submission" date="2016-02" db="EMBL/GenBank/DDBJ databases">
        <title>Biosynthesis of antibiotic leucinostatins and their inhibition on Phytophthora in bio-control Purpureocillium lilacinum.</title>
        <authorList>
            <person name="Wang G."/>
            <person name="Liu Z."/>
            <person name="Lin R."/>
            <person name="Li E."/>
            <person name="Mao Z."/>
            <person name="Ling J."/>
            <person name="Yin W."/>
            <person name="Xie B."/>
        </authorList>
    </citation>
    <scope>NUCLEOTIDE SEQUENCE [LARGE SCALE GENOMIC DNA]</scope>
    <source>
        <strain evidence="1">PLBJ-1</strain>
        <strain evidence="2">PLFJ-1</strain>
    </source>
</reference>
<evidence type="ECO:0000313" key="3">
    <source>
        <dbReference type="Proteomes" id="UP000078340"/>
    </source>
</evidence>
<comment type="caution">
    <text evidence="2">The sequence shown here is derived from an EMBL/GenBank/DDBJ whole genome shotgun (WGS) entry which is preliminary data.</text>
</comment>
<dbReference type="AlphaFoldDB" id="A0A179HFZ3"/>
<dbReference type="Proteomes" id="UP000078240">
    <property type="component" value="Unassembled WGS sequence"/>
</dbReference>
<sequence length="57" mass="6837">MTVEVCTTAGWYLPANVKSKTAWCLSRCEVRTQITFHYHRLPFHTYLYLGPRPWSYR</sequence>
<evidence type="ECO:0000313" key="1">
    <source>
        <dbReference type="EMBL" id="OAQ80145.1"/>
    </source>
</evidence>
<organism evidence="2 3">
    <name type="scientific">Purpureocillium lilacinum</name>
    <name type="common">Paecilomyces lilacinus</name>
    <dbReference type="NCBI Taxonomy" id="33203"/>
    <lineage>
        <taxon>Eukaryota</taxon>
        <taxon>Fungi</taxon>
        <taxon>Dikarya</taxon>
        <taxon>Ascomycota</taxon>
        <taxon>Pezizomycotina</taxon>
        <taxon>Sordariomycetes</taxon>
        <taxon>Hypocreomycetidae</taxon>
        <taxon>Hypocreales</taxon>
        <taxon>Ophiocordycipitaceae</taxon>
        <taxon>Purpureocillium</taxon>
    </lineage>
</organism>
<dbReference type="EMBL" id="LSBH01000004">
    <property type="protein sequence ID" value="OAQ80145.1"/>
    <property type="molecule type" value="Genomic_DNA"/>
</dbReference>
<gene>
    <name evidence="1" type="ORF">VFPBJ_05730</name>
    <name evidence="2" type="ORF">VFPFJ_06915</name>
</gene>
<name>A0A179HFZ3_PURLI</name>
<dbReference type="EMBL" id="LSBI01000006">
    <property type="protein sequence ID" value="OAQ88450.1"/>
    <property type="molecule type" value="Genomic_DNA"/>
</dbReference>
<protein>
    <submittedName>
        <fullName evidence="2">Uncharacterized protein</fullName>
    </submittedName>
</protein>